<comment type="caution">
    <text evidence="1">The sequence shown here is derived from an EMBL/GenBank/DDBJ whole genome shotgun (WGS) entry which is preliminary data.</text>
</comment>
<protein>
    <recommendedName>
        <fullName evidence="3">ThiJ/PfpI family protein</fullName>
    </recommendedName>
</protein>
<sequence length="351" mass="37881">MHLRDATGVVVVPVVASRYLTYQLDRNSILRASLGKGFNEHLPLPFDPIFFITTAEQARVIHHHLQHIGTRSLTLAHPQLSIRRATMAKVIILMADYGHDPTETAVPYTAFKEAGFGVAFATESGKTPSCDSRMLEGITQKILGATQSTIQLYKAMASSAEFTKPLSWSASGFSLAPYNLVFLPGGHEKSVRQIIDSAAVHALLIDYFPSTAKASAGGQAAAVGAVCHGVMVLSEARRKDGDGQSVLHGVTTTTLPARFEQVAFWGTRAFLGDYYKTYGAGSDDVEDSVRKAVGDPSHLKISLSPSPFVVEDEKFNYISARFPGDVPLMAEKMVKLIRDLTAGEPDRAGSA</sequence>
<evidence type="ECO:0008006" key="3">
    <source>
        <dbReference type="Google" id="ProtNLM"/>
    </source>
</evidence>
<gene>
    <name evidence="1" type="ORF">PCL_01589</name>
</gene>
<evidence type="ECO:0000313" key="1">
    <source>
        <dbReference type="EMBL" id="PWI68500.1"/>
    </source>
</evidence>
<proteinExistence type="predicted"/>
<reference evidence="1 2" key="1">
    <citation type="journal article" date="2016" name="Front. Microbiol.">
        <title>Genome and transcriptome sequences reveal the specific parasitism of the nematophagous Purpureocillium lilacinum 36-1.</title>
        <authorList>
            <person name="Xie J."/>
            <person name="Li S."/>
            <person name="Mo C."/>
            <person name="Xiao X."/>
            <person name="Peng D."/>
            <person name="Wang G."/>
            <person name="Xiao Y."/>
        </authorList>
    </citation>
    <scope>NUCLEOTIDE SEQUENCE [LARGE SCALE GENOMIC DNA]</scope>
    <source>
        <strain evidence="1 2">36-1</strain>
    </source>
</reference>
<dbReference type="PANTHER" id="PTHR43068:SF1">
    <property type="entry name" value="SLR1854 PROTEIN"/>
    <property type="match status" value="1"/>
</dbReference>
<evidence type="ECO:0000313" key="2">
    <source>
        <dbReference type="Proteomes" id="UP000245956"/>
    </source>
</evidence>
<organism evidence="1 2">
    <name type="scientific">Purpureocillium lilacinum</name>
    <name type="common">Paecilomyces lilacinus</name>
    <dbReference type="NCBI Taxonomy" id="33203"/>
    <lineage>
        <taxon>Eukaryota</taxon>
        <taxon>Fungi</taxon>
        <taxon>Dikarya</taxon>
        <taxon>Ascomycota</taxon>
        <taxon>Pezizomycotina</taxon>
        <taxon>Sordariomycetes</taxon>
        <taxon>Hypocreomycetidae</taxon>
        <taxon>Hypocreales</taxon>
        <taxon>Ophiocordycipitaceae</taxon>
        <taxon>Purpureocillium</taxon>
    </lineage>
</organism>
<dbReference type="PANTHER" id="PTHR43068">
    <property type="entry name" value="SLR1854 PROTEIN"/>
    <property type="match status" value="1"/>
</dbReference>
<accession>A0A2U3E1X6</accession>
<dbReference type="EMBL" id="LCWV01000014">
    <property type="protein sequence ID" value="PWI68500.1"/>
    <property type="molecule type" value="Genomic_DNA"/>
</dbReference>
<name>A0A2U3E1X6_PURLI</name>
<dbReference type="InterPro" id="IPR032633">
    <property type="entry name" value="ThiJ-like"/>
</dbReference>
<dbReference type="Gene3D" id="3.40.50.880">
    <property type="match status" value="1"/>
</dbReference>
<dbReference type="AlphaFoldDB" id="A0A2U3E1X6"/>
<dbReference type="Proteomes" id="UP000245956">
    <property type="component" value="Unassembled WGS sequence"/>
</dbReference>
<dbReference type="InterPro" id="IPR029062">
    <property type="entry name" value="Class_I_gatase-like"/>
</dbReference>
<dbReference type="SUPFAM" id="SSF52317">
    <property type="entry name" value="Class I glutamine amidotransferase-like"/>
    <property type="match status" value="1"/>
</dbReference>
<dbReference type="Pfam" id="PF17124">
    <property type="entry name" value="ThiJ_like"/>
    <property type="match status" value="1"/>
</dbReference>